<dbReference type="EMBL" id="DXDU01000118">
    <property type="protein sequence ID" value="HIY27001.1"/>
    <property type="molecule type" value="Genomic_DNA"/>
</dbReference>
<comment type="caution">
    <text evidence="1">The sequence shown here is derived from an EMBL/GenBank/DDBJ whole genome shotgun (WGS) entry which is preliminary data.</text>
</comment>
<reference evidence="1" key="2">
    <citation type="submission" date="2021-04" db="EMBL/GenBank/DDBJ databases">
        <authorList>
            <person name="Gilroy R."/>
        </authorList>
    </citation>
    <scope>NUCLEOTIDE SEQUENCE</scope>
    <source>
        <strain evidence="1">1282</strain>
    </source>
</reference>
<reference evidence="1" key="1">
    <citation type="journal article" date="2021" name="PeerJ">
        <title>Extensive microbial diversity within the chicken gut microbiome revealed by metagenomics and culture.</title>
        <authorList>
            <person name="Gilroy R."/>
            <person name="Ravi A."/>
            <person name="Getino M."/>
            <person name="Pursley I."/>
            <person name="Horton D.L."/>
            <person name="Alikhan N.F."/>
            <person name="Baker D."/>
            <person name="Gharbi K."/>
            <person name="Hall N."/>
            <person name="Watson M."/>
            <person name="Adriaenssens E.M."/>
            <person name="Foster-Nyarko E."/>
            <person name="Jarju S."/>
            <person name="Secka A."/>
            <person name="Antonio M."/>
            <person name="Oren A."/>
            <person name="Chaudhuri R.R."/>
            <person name="La Ragione R."/>
            <person name="Hildebrand F."/>
            <person name="Pallen M.J."/>
        </authorList>
    </citation>
    <scope>NUCLEOTIDE SEQUENCE</scope>
    <source>
        <strain evidence="1">1282</strain>
    </source>
</reference>
<name>A0A9D1YDJ0_9FIRM</name>
<evidence type="ECO:0000313" key="1">
    <source>
        <dbReference type="EMBL" id="HIY27001.1"/>
    </source>
</evidence>
<protein>
    <submittedName>
        <fullName evidence="1">Uncharacterized protein</fullName>
    </submittedName>
</protein>
<organism evidence="1 2">
    <name type="scientific">Candidatus Acutalibacter pullistercoris</name>
    <dbReference type="NCBI Taxonomy" id="2838418"/>
    <lineage>
        <taxon>Bacteria</taxon>
        <taxon>Bacillati</taxon>
        <taxon>Bacillota</taxon>
        <taxon>Clostridia</taxon>
        <taxon>Eubacteriales</taxon>
        <taxon>Acutalibacteraceae</taxon>
        <taxon>Acutalibacter</taxon>
    </lineage>
</organism>
<sequence length="45" mass="4771">MYTTLGLTGTGDPKDLTIDASETYARTLVVIDKVFNLLPGAAEKA</sequence>
<dbReference type="Proteomes" id="UP000823915">
    <property type="component" value="Unassembled WGS sequence"/>
</dbReference>
<dbReference type="AlphaFoldDB" id="A0A9D1YDJ0"/>
<gene>
    <name evidence="1" type="ORF">H9838_07520</name>
</gene>
<accession>A0A9D1YDJ0</accession>
<proteinExistence type="predicted"/>
<evidence type="ECO:0000313" key="2">
    <source>
        <dbReference type="Proteomes" id="UP000823915"/>
    </source>
</evidence>